<dbReference type="Gene3D" id="1.10.3210.10">
    <property type="entry name" value="Hypothetical protein af1432"/>
    <property type="match status" value="1"/>
</dbReference>
<dbReference type="Gene3D" id="3.30.420.150">
    <property type="entry name" value="Exopolyphosphatase. Domain 2"/>
    <property type="match status" value="1"/>
</dbReference>
<dbReference type="Pfam" id="PF21447">
    <property type="entry name" value="Ppx-GppA_III"/>
    <property type="match status" value="1"/>
</dbReference>
<dbReference type="Pfam" id="PF02541">
    <property type="entry name" value="Ppx-GppA"/>
    <property type="match status" value="1"/>
</dbReference>
<gene>
    <name evidence="4" type="ORF">JOD17_002828</name>
</gene>
<dbReference type="InterPro" id="IPR043129">
    <property type="entry name" value="ATPase_NBD"/>
</dbReference>
<dbReference type="RefSeq" id="WP_204698444.1">
    <property type="nucleotide sequence ID" value="NZ_JAFBEC010000008.1"/>
</dbReference>
<organism evidence="4 5">
    <name type="scientific">Geomicrobium sediminis</name>
    <dbReference type="NCBI Taxonomy" id="1347788"/>
    <lineage>
        <taxon>Bacteria</taxon>
        <taxon>Bacillati</taxon>
        <taxon>Bacillota</taxon>
        <taxon>Bacilli</taxon>
        <taxon>Bacillales</taxon>
        <taxon>Geomicrobium</taxon>
    </lineage>
</organism>
<accession>A0ABS2PEP0</accession>
<evidence type="ECO:0000259" key="2">
    <source>
        <dbReference type="Pfam" id="PF02541"/>
    </source>
</evidence>
<dbReference type="CDD" id="cd24052">
    <property type="entry name" value="ASKHA_NBD_HpPPX-GppA-like"/>
    <property type="match status" value="1"/>
</dbReference>
<proteinExistence type="inferred from homology"/>
<dbReference type="InterPro" id="IPR050273">
    <property type="entry name" value="GppA/Ppx_hydrolase"/>
</dbReference>
<dbReference type="EC" id="3.6.1.11" evidence="4"/>
<dbReference type="PANTHER" id="PTHR30005:SF0">
    <property type="entry name" value="RETROGRADE REGULATION PROTEIN 2"/>
    <property type="match status" value="1"/>
</dbReference>
<dbReference type="EMBL" id="JAFBEC010000008">
    <property type="protein sequence ID" value="MBM7633732.1"/>
    <property type="molecule type" value="Genomic_DNA"/>
</dbReference>
<evidence type="ECO:0000259" key="3">
    <source>
        <dbReference type="Pfam" id="PF21447"/>
    </source>
</evidence>
<keyword evidence="5" id="KW-1185">Reference proteome</keyword>
<sequence>MIEQERMAIIDVGSNSIRLVIYGIDAKRRYRSLYNLKIAARLSEYLNEEDALKREGFIVLTQVFTQFKAVLDAQNVNHVEAVATAAIRRATNQQDILQHINQSMGITIRVLSGEEEAYYGYLATINSTNIKDGLMFDMGGSSTEVVYFKNREIVESYSFPIGALTLAKMWNEDQASMKRIRHVAHEHFRQLSWLKKLGVPLIGVGGSVRQLAAVHRKRQQYPVSGLHQYEMTDTQLHDTFHYLRKIPPVKRSEIAGLSQERAGNIVPAGLFIAELMRHTEGKNLIISRKGLRDGILYDKLLQDRQTRRFVNVKRETIYQLMREFNLSDTYGKAVYSLARSYYHLLFPNDTDEERAQIEQLLLFSSHLRMLGHYIDEEHAHAHTLNVLINRSLDGFTHEERISLALLSSFTSIKRLRKKALQYKRILHGRWIRKLEILGAIIRMAASLYVTGREIIAKVELKNVGRSRYLQFVFHVKKGESYYFEQQHATLSLRQLERATKTKYRMIFTEEDQS</sequence>
<dbReference type="SUPFAM" id="SSF53067">
    <property type="entry name" value="Actin-like ATPase domain"/>
    <property type="match status" value="2"/>
</dbReference>
<dbReference type="Proteomes" id="UP000741863">
    <property type="component" value="Unassembled WGS sequence"/>
</dbReference>
<dbReference type="InterPro" id="IPR003695">
    <property type="entry name" value="Ppx_GppA_N"/>
</dbReference>
<dbReference type="InterPro" id="IPR048950">
    <property type="entry name" value="Ppx_GppA_C"/>
</dbReference>
<dbReference type="GO" id="GO:0008894">
    <property type="term" value="F:guanosine-5'-triphosphate,3'-diphosphate diphosphatase activity"/>
    <property type="evidence" value="ECO:0007669"/>
    <property type="project" value="UniProtKB-EC"/>
</dbReference>
<dbReference type="GO" id="GO:0004309">
    <property type="term" value="F:exopolyphosphatase activity"/>
    <property type="evidence" value="ECO:0007669"/>
    <property type="project" value="UniProtKB-EC"/>
</dbReference>
<feature type="domain" description="Ppx/GppA phosphatase N-terminal" evidence="2">
    <location>
        <begin position="26"/>
        <end position="302"/>
    </location>
</feature>
<evidence type="ECO:0000256" key="1">
    <source>
        <dbReference type="ARBA" id="ARBA00007125"/>
    </source>
</evidence>
<reference evidence="4 5" key="1">
    <citation type="submission" date="2021-01" db="EMBL/GenBank/DDBJ databases">
        <title>Genomic Encyclopedia of Type Strains, Phase IV (KMG-IV): sequencing the most valuable type-strain genomes for metagenomic binning, comparative biology and taxonomic classification.</title>
        <authorList>
            <person name="Goeker M."/>
        </authorList>
    </citation>
    <scope>NUCLEOTIDE SEQUENCE [LARGE SCALE GENOMIC DNA]</scope>
    <source>
        <strain evidence="4 5">DSM 25540</strain>
    </source>
</reference>
<name>A0ABS2PEP0_9BACL</name>
<evidence type="ECO:0000313" key="4">
    <source>
        <dbReference type="EMBL" id="MBM7633732.1"/>
    </source>
</evidence>
<feature type="domain" description="Ppx/GppA phosphatase C-terminal" evidence="3">
    <location>
        <begin position="312"/>
        <end position="471"/>
    </location>
</feature>
<comment type="similarity">
    <text evidence="1">Belongs to the GppA/Ppx family.</text>
</comment>
<protein>
    <submittedName>
        <fullName evidence="4">Exopolyphosphatase/guanosine-5'-triphosphate, 3'-diphosphate pyrophosphatase</fullName>
        <ecNumber evidence="4">3.6.1.11</ecNumber>
        <ecNumber evidence="4">3.6.1.40</ecNumber>
    </submittedName>
</protein>
<keyword evidence="4" id="KW-0378">Hydrolase</keyword>
<dbReference type="EC" id="3.6.1.40" evidence="4"/>
<dbReference type="PANTHER" id="PTHR30005">
    <property type="entry name" value="EXOPOLYPHOSPHATASE"/>
    <property type="match status" value="1"/>
</dbReference>
<evidence type="ECO:0000313" key="5">
    <source>
        <dbReference type="Proteomes" id="UP000741863"/>
    </source>
</evidence>
<dbReference type="Gene3D" id="3.30.420.40">
    <property type="match status" value="1"/>
</dbReference>
<dbReference type="SUPFAM" id="SSF109604">
    <property type="entry name" value="HD-domain/PDEase-like"/>
    <property type="match status" value="1"/>
</dbReference>
<comment type="caution">
    <text evidence="4">The sequence shown here is derived from an EMBL/GenBank/DDBJ whole genome shotgun (WGS) entry which is preliminary data.</text>
</comment>